<dbReference type="EMBL" id="JALPQF010000003">
    <property type="protein sequence ID" value="MCK8479797.1"/>
    <property type="molecule type" value="Genomic_DNA"/>
</dbReference>
<evidence type="ECO:0008006" key="3">
    <source>
        <dbReference type="Google" id="ProtNLM"/>
    </source>
</evidence>
<protein>
    <recommendedName>
        <fullName evidence="3">Alpha/beta hydrolase</fullName>
    </recommendedName>
</protein>
<accession>A0ABT0H7H4</accession>
<dbReference type="InterPro" id="IPR029058">
    <property type="entry name" value="AB_hydrolase_fold"/>
</dbReference>
<sequence>MLKFLKGNQISTLVLVCFASLSYGQDFFKEIPYGNHKVNFYTEILTDSSRYWNKKDKIFRDVQIQLWFPVNGRNGKIIYSDYFYFLGKSNNYKSITNPKARGERMHYFPARHFKSDSLQLIELSNISMRASRSNSLPKKIKKLIVFFSGASGVPLNNTPLFELFATHGYTVLNFPSQSSNSEVSYRDNIEGGIKEQYLDAKFLLSFLRSSLSETQEIHLIGVSSGSIAAYNLLENNDLKVASYVSLDGSVSYEIMKPFISNYKIPLLNVRTLLAFRDAEGLNEEFLSNPSEESFKILKYDNLRHADFSAGPLLYRYVDNFYGPAKKDFILSYESLIIEVLKFISEK</sequence>
<name>A0ABT0H7H4_9FLAO</name>
<dbReference type="Proteomes" id="UP001203687">
    <property type="component" value="Unassembled WGS sequence"/>
</dbReference>
<reference evidence="1" key="1">
    <citation type="submission" date="2022-04" db="EMBL/GenBank/DDBJ databases">
        <authorList>
            <person name="Ren T."/>
        </authorList>
    </citation>
    <scope>NUCLEOTIDE SEQUENCE</scope>
    <source>
        <strain evidence="1">F63249</strain>
    </source>
</reference>
<evidence type="ECO:0000313" key="1">
    <source>
        <dbReference type="EMBL" id="MCK8479797.1"/>
    </source>
</evidence>
<dbReference type="RefSeq" id="WP_248412048.1">
    <property type="nucleotide sequence ID" value="NZ_JALPQF010000003.1"/>
</dbReference>
<evidence type="ECO:0000313" key="2">
    <source>
        <dbReference type="Proteomes" id="UP001203687"/>
    </source>
</evidence>
<keyword evidence="2" id="KW-1185">Reference proteome</keyword>
<dbReference type="Gene3D" id="3.40.50.1820">
    <property type="entry name" value="alpha/beta hydrolase"/>
    <property type="match status" value="1"/>
</dbReference>
<organism evidence="1 2">
    <name type="scientific">Psychroserpens algicola</name>
    <dbReference type="NCBI Taxonomy" id="1719034"/>
    <lineage>
        <taxon>Bacteria</taxon>
        <taxon>Pseudomonadati</taxon>
        <taxon>Bacteroidota</taxon>
        <taxon>Flavobacteriia</taxon>
        <taxon>Flavobacteriales</taxon>
        <taxon>Flavobacteriaceae</taxon>
        <taxon>Psychroserpens</taxon>
    </lineage>
</organism>
<gene>
    <name evidence="1" type="ORF">MUY34_04145</name>
</gene>
<proteinExistence type="predicted"/>
<comment type="caution">
    <text evidence="1">The sequence shown here is derived from an EMBL/GenBank/DDBJ whole genome shotgun (WGS) entry which is preliminary data.</text>
</comment>
<dbReference type="SUPFAM" id="SSF53474">
    <property type="entry name" value="alpha/beta-Hydrolases"/>
    <property type="match status" value="1"/>
</dbReference>